<dbReference type="AlphaFoldDB" id="A0A1I7N083"/>
<proteinExistence type="predicted"/>
<keyword evidence="3" id="KW-1185">Reference proteome</keyword>
<evidence type="ECO:0000313" key="2">
    <source>
        <dbReference type="EMBL" id="SFV28015.1"/>
    </source>
</evidence>
<reference evidence="2 3" key="1">
    <citation type="submission" date="2016-10" db="EMBL/GenBank/DDBJ databases">
        <authorList>
            <person name="de Groot N.N."/>
        </authorList>
    </citation>
    <scope>NUCLEOTIDE SEQUENCE [LARGE SCALE GENOMIC DNA]</scope>
    <source>
        <strain evidence="2 3">IPL20</strain>
    </source>
</reference>
<dbReference type="EMBL" id="FPCK01000001">
    <property type="protein sequence ID" value="SFV28015.1"/>
    <property type="molecule type" value="Genomic_DNA"/>
</dbReference>
<feature type="compositionally biased region" description="Polar residues" evidence="1">
    <location>
        <begin position="8"/>
        <end position="21"/>
    </location>
</feature>
<protein>
    <submittedName>
        <fullName evidence="2">Uncharacterized protein</fullName>
    </submittedName>
</protein>
<name>A0A1I7N083_9HYPH</name>
<dbReference type="STRING" id="429728.SAMN05216456_0415"/>
<evidence type="ECO:0000313" key="3">
    <source>
        <dbReference type="Proteomes" id="UP000199074"/>
    </source>
</evidence>
<evidence type="ECO:0000256" key="1">
    <source>
        <dbReference type="SAM" id="MobiDB-lite"/>
    </source>
</evidence>
<accession>A0A1I7N083</accession>
<dbReference type="Proteomes" id="UP000199074">
    <property type="component" value="Unassembled WGS sequence"/>
</dbReference>
<sequence length="101" mass="10619">MRIDTVAGVTSSPMESPVTTPNDLSDKALAVFAFAAYHQLESGDAITSVVSEDGAGHRADPEALAELTEKELGAESGGRFVFNPAGQLMLSQIIDRIRGTI</sequence>
<gene>
    <name evidence="2" type="ORF">SAMN05216456_0415</name>
</gene>
<feature type="region of interest" description="Disordered" evidence="1">
    <location>
        <begin position="1"/>
        <end position="21"/>
    </location>
</feature>
<organism evidence="2 3">
    <name type="scientific">Devosia crocina</name>
    <dbReference type="NCBI Taxonomy" id="429728"/>
    <lineage>
        <taxon>Bacteria</taxon>
        <taxon>Pseudomonadati</taxon>
        <taxon>Pseudomonadota</taxon>
        <taxon>Alphaproteobacteria</taxon>
        <taxon>Hyphomicrobiales</taxon>
        <taxon>Devosiaceae</taxon>
        <taxon>Devosia</taxon>
    </lineage>
</organism>